<dbReference type="InterPro" id="IPR011990">
    <property type="entry name" value="TPR-like_helical_dom_sf"/>
</dbReference>
<feature type="region of interest" description="Disordered" evidence="1">
    <location>
        <begin position="472"/>
        <end position="508"/>
    </location>
</feature>
<proteinExistence type="predicted"/>
<evidence type="ECO:0000259" key="2">
    <source>
        <dbReference type="Pfam" id="PF19933"/>
    </source>
</evidence>
<dbReference type="PANTHER" id="PTHR11102:SF160">
    <property type="entry name" value="ERAD-ASSOCIATED E3 UBIQUITIN-PROTEIN LIGASE COMPONENT HRD3"/>
    <property type="match status" value="1"/>
</dbReference>
<dbReference type="Pfam" id="PF19933">
    <property type="entry name" value="DUF6396"/>
    <property type="match status" value="1"/>
</dbReference>
<dbReference type="InterPro" id="IPR050767">
    <property type="entry name" value="Sel1_AlgK"/>
</dbReference>
<dbReference type="Gene3D" id="2.30.110.50">
    <property type="match status" value="1"/>
</dbReference>
<accession>A0ABS8Q9P7</accession>
<reference evidence="3" key="1">
    <citation type="submission" date="2021-11" db="EMBL/GenBank/DDBJ databases">
        <title>The complete genome of Massilia sp sp. G4R7.</title>
        <authorList>
            <person name="Liu L."/>
            <person name="Yue J."/>
            <person name="Yuan J."/>
            <person name="Yang F."/>
            <person name="Li L."/>
        </authorList>
    </citation>
    <scope>NUCLEOTIDE SEQUENCE</scope>
    <source>
        <strain evidence="3">G4R7</strain>
    </source>
</reference>
<dbReference type="SMART" id="SM00671">
    <property type="entry name" value="SEL1"/>
    <property type="match status" value="1"/>
</dbReference>
<dbReference type="RefSeq" id="WP_231059553.1">
    <property type="nucleotide sequence ID" value="NZ_JAJNOC010000006.1"/>
</dbReference>
<comment type="caution">
    <text evidence="3">The sequence shown here is derived from an EMBL/GenBank/DDBJ whole genome shotgun (WGS) entry which is preliminary data.</text>
</comment>
<dbReference type="EMBL" id="JAJNOC010000006">
    <property type="protein sequence ID" value="MCD2518268.1"/>
    <property type="molecule type" value="Genomic_DNA"/>
</dbReference>
<dbReference type="InterPro" id="IPR045653">
    <property type="entry name" value="DUF6396"/>
</dbReference>
<evidence type="ECO:0000256" key="1">
    <source>
        <dbReference type="SAM" id="MobiDB-lite"/>
    </source>
</evidence>
<dbReference type="SUPFAM" id="SSF69279">
    <property type="entry name" value="Phage tail proteins"/>
    <property type="match status" value="1"/>
</dbReference>
<name>A0ABS8Q9P7_9BURK</name>
<evidence type="ECO:0000313" key="3">
    <source>
        <dbReference type="EMBL" id="MCD2518268.1"/>
    </source>
</evidence>
<dbReference type="PANTHER" id="PTHR11102">
    <property type="entry name" value="SEL-1-LIKE PROTEIN"/>
    <property type="match status" value="1"/>
</dbReference>
<organism evidence="3 4">
    <name type="scientific">Massilia phyllostachyos</name>
    <dbReference type="NCBI Taxonomy" id="2898585"/>
    <lineage>
        <taxon>Bacteria</taxon>
        <taxon>Pseudomonadati</taxon>
        <taxon>Pseudomonadota</taxon>
        <taxon>Betaproteobacteria</taxon>
        <taxon>Burkholderiales</taxon>
        <taxon>Oxalobacteraceae</taxon>
        <taxon>Telluria group</taxon>
        <taxon>Massilia</taxon>
    </lineage>
</organism>
<keyword evidence="4" id="KW-1185">Reference proteome</keyword>
<gene>
    <name evidence="3" type="ORF">LQ564_18325</name>
</gene>
<feature type="domain" description="DUF6396" evidence="2">
    <location>
        <begin position="401"/>
        <end position="475"/>
    </location>
</feature>
<feature type="compositionally biased region" description="Basic and acidic residues" evidence="1">
    <location>
        <begin position="492"/>
        <end position="508"/>
    </location>
</feature>
<dbReference type="SUPFAM" id="SSF81901">
    <property type="entry name" value="HCP-like"/>
    <property type="match status" value="1"/>
</dbReference>
<evidence type="ECO:0000313" key="4">
    <source>
        <dbReference type="Proteomes" id="UP001179361"/>
    </source>
</evidence>
<dbReference type="InterPro" id="IPR006597">
    <property type="entry name" value="Sel1-like"/>
</dbReference>
<sequence>MNDSQIIAAAAALSAFSGASQHNRLMRLDFPHKDGPSAILLPNKLTAHEEVSRGFRFDLEVLSDDPRIPLKTSMGRMVTISLVREDGSLRYLRDDGSKFAAKTSFATDDRLPAATPGQSQRHTAVGLTMERSMLRQLSTVLFAALSIFCLFKGFSVVHDQYRTIQDLPRNEELPLFDPHRASFTCEVEAAKVPPIDAQADAWFREAQALDDPDMWEEDRDYKKIVQLTRQAADRRHWKSMLNLATLYLEKRDPPHGEMEALALVEQAMQLGIPAAYDRMGTYYMNSVGVPGDATKAFAFWQKAAEMGNPHAMGYLGEKMSSTWDIPNEGYWANISVATKVLECALTQGYGPAAYRLANLRGWPRAADGKIVGPRTTETRALALVTLHTGVKHGCSDCARSLSVEFRNPHDLADMIVPHLDRVRSERYGILNDALDSNPLLRFPNLDKVLPLPPAALSPWDGDKQTLLEAAKGVTPEVSDRKASTASQRQGRPHLDAAYELRPSDDKTTEAEAPFAGYWQATAPNEPEEVQAWLAGIPPGLYRPGEVFDLPPYPQEMGRRAIQGLVWKHFLTVRHNHGAVEPPAAAGMAREVVPVEAHRACDARTPCPSTGTWQPWLPIEHPLRHAINQPWRQAWVRAGETFPGLHNDDQLHIDPDVLKWHLLDRTQAIMT</sequence>
<dbReference type="Proteomes" id="UP001179361">
    <property type="component" value="Unassembled WGS sequence"/>
</dbReference>
<dbReference type="Gene3D" id="1.25.40.10">
    <property type="entry name" value="Tetratricopeptide repeat domain"/>
    <property type="match status" value="1"/>
</dbReference>
<protein>
    <submittedName>
        <fullName evidence="3">DUF6396 domain-containing protein</fullName>
    </submittedName>
</protein>